<dbReference type="InterPro" id="IPR003824">
    <property type="entry name" value="UppP"/>
</dbReference>
<gene>
    <name evidence="14" type="primary">uppP</name>
    <name evidence="15" type="ORF">Theos_2071</name>
</gene>
<feature type="transmembrane region" description="Helical" evidence="14">
    <location>
        <begin position="76"/>
        <end position="95"/>
    </location>
</feature>
<sequence>MGPMSAWEALLLGVVEGLTEFLPVSSTGHLTLLFHLLGLPVEEDAFLKTFLIAIQLGAILAILLLYGRRFLKDQALWLRVGVAFLPTGAMGFFLYPLIKGEILGDDGVVVLALFGVGLVLLLADRLAQRARYQDALEVPLGGLLLIGFFQGLAALIPGTSRSGATILGGLLVGLSRKGAAEFSFLLALPTMLIAVGYDLLKSAPQVPEGGWGLLGLGFFSALITALFTVRALLALVERVGFTPFALYRMALALVYGHFFLRQG</sequence>
<evidence type="ECO:0000256" key="8">
    <source>
        <dbReference type="ARBA" id="ARBA00022989"/>
    </source>
</evidence>
<dbReference type="PATRIC" id="fig|751945.3.peg.2016"/>
<feature type="transmembrane region" description="Helical" evidence="14">
    <location>
        <begin position="45"/>
        <end position="64"/>
    </location>
</feature>
<evidence type="ECO:0000256" key="6">
    <source>
        <dbReference type="ARBA" id="ARBA00022692"/>
    </source>
</evidence>
<name>K7QYG9_THEOS</name>
<organism evidence="15 16">
    <name type="scientific">Thermus oshimai JL-2</name>
    <dbReference type="NCBI Taxonomy" id="751945"/>
    <lineage>
        <taxon>Bacteria</taxon>
        <taxon>Thermotogati</taxon>
        <taxon>Deinococcota</taxon>
        <taxon>Deinococci</taxon>
        <taxon>Thermales</taxon>
        <taxon>Thermaceae</taxon>
        <taxon>Thermus</taxon>
    </lineage>
</organism>
<dbReference type="RefSeq" id="WP_016330246.1">
    <property type="nucleotide sequence ID" value="NC_019386.1"/>
</dbReference>
<feature type="transmembrane region" description="Helical" evidence="14">
    <location>
        <begin position="107"/>
        <end position="126"/>
    </location>
</feature>
<accession>K7QYG9</accession>
<evidence type="ECO:0000313" key="15">
    <source>
        <dbReference type="EMBL" id="AFV77068.1"/>
    </source>
</evidence>
<dbReference type="eggNOG" id="COG1968">
    <property type="taxonomic scope" value="Bacteria"/>
</dbReference>
<evidence type="ECO:0000256" key="7">
    <source>
        <dbReference type="ARBA" id="ARBA00022801"/>
    </source>
</evidence>
<dbReference type="GO" id="GO:0071555">
    <property type="term" value="P:cell wall organization"/>
    <property type="evidence" value="ECO:0007669"/>
    <property type="project" value="UniProtKB-KW"/>
</dbReference>
<reference evidence="15 16" key="1">
    <citation type="journal article" date="2013" name="Genome Announc.">
        <title>Whole Genome Sequencing of Thermus oshimai JL-2 and Thermus thermophilus JL-18, Incomplete Denitrifiers from the United States Great Basin.</title>
        <authorList>
            <person name="Murugapiran S.K."/>
            <person name="Huntemann M."/>
            <person name="Wei C.L."/>
            <person name="Han J."/>
            <person name="Detter J.C."/>
            <person name="Han C.S."/>
            <person name="Erkkila T.H."/>
            <person name="Teshima H."/>
            <person name="Chen A."/>
            <person name="Kyrpides N."/>
            <person name="Mavrommatis K."/>
            <person name="Markowitz V."/>
            <person name="Szeto E."/>
            <person name="Ivanova N."/>
            <person name="Pagani I."/>
            <person name="Lam J."/>
            <person name="McDonald A.I."/>
            <person name="Dodsworth J.A."/>
            <person name="Pati A."/>
            <person name="Goodwin L."/>
            <person name="Peters L."/>
            <person name="Pitluck S."/>
            <person name="Woyke T."/>
            <person name="Hedlund B.P."/>
        </authorList>
    </citation>
    <scope>NUCLEOTIDE SEQUENCE</scope>
    <source>
        <strain evidence="15 16">JL-2</strain>
    </source>
</reference>
<evidence type="ECO:0000256" key="14">
    <source>
        <dbReference type="HAMAP-Rule" id="MF_01006"/>
    </source>
</evidence>
<dbReference type="GO" id="GO:0050380">
    <property type="term" value="F:undecaprenyl-diphosphatase activity"/>
    <property type="evidence" value="ECO:0007669"/>
    <property type="project" value="UniProtKB-UniRule"/>
</dbReference>
<evidence type="ECO:0000256" key="3">
    <source>
        <dbReference type="ARBA" id="ARBA00012374"/>
    </source>
</evidence>
<feature type="transmembrane region" description="Helical" evidence="14">
    <location>
        <begin position="179"/>
        <end position="200"/>
    </location>
</feature>
<feature type="transmembrane region" description="Helical" evidence="14">
    <location>
        <begin position="239"/>
        <end position="260"/>
    </location>
</feature>
<keyword evidence="14" id="KW-0573">Peptidoglycan synthesis</keyword>
<dbReference type="PANTHER" id="PTHR30622">
    <property type="entry name" value="UNDECAPRENYL-DIPHOSPHATASE"/>
    <property type="match status" value="1"/>
</dbReference>
<keyword evidence="5 14" id="KW-1003">Cell membrane</keyword>
<evidence type="ECO:0000256" key="4">
    <source>
        <dbReference type="ARBA" id="ARBA00021581"/>
    </source>
</evidence>
<keyword evidence="7 14" id="KW-0378">Hydrolase</keyword>
<dbReference type="AlphaFoldDB" id="K7QYG9"/>
<comment type="function">
    <text evidence="14">Catalyzes the dephosphorylation of undecaprenyl diphosphate (UPP). Confers resistance to bacitracin.</text>
</comment>
<evidence type="ECO:0000256" key="12">
    <source>
        <dbReference type="ARBA" id="ARBA00032932"/>
    </source>
</evidence>
<dbReference type="EMBL" id="CP003249">
    <property type="protein sequence ID" value="AFV77068.1"/>
    <property type="molecule type" value="Genomic_DNA"/>
</dbReference>
<dbReference type="Proteomes" id="UP000000211">
    <property type="component" value="Chromosome"/>
</dbReference>
<keyword evidence="10 14" id="KW-0046">Antibiotic resistance</keyword>
<feature type="transmembrane region" description="Helical" evidence="14">
    <location>
        <begin position="212"/>
        <end position="233"/>
    </location>
</feature>
<protein>
    <recommendedName>
        <fullName evidence="4 14">Undecaprenyl-diphosphatase</fullName>
        <ecNumber evidence="3 14">3.6.1.27</ecNumber>
    </recommendedName>
    <alternativeName>
        <fullName evidence="12 14">Bacitracin resistance protein</fullName>
    </alternativeName>
    <alternativeName>
        <fullName evidence="11 14">Undecaprenyl pyrophosphate phosphatase</fullName>
    </alternativeName>
</protein>
<dbReference type="Pfam" id="PF02673">
    <property type="entry name" value="BacA"/>
    <property type="match status" value="1"/>
</dbReference>
<evidence type="ECO:0000313" key="16">
    <source>
        <dbReference type="Proteomes" id="UP000000211"/>
    </source>
</evidence>
<dbReference type="EC" id="3.6.1.27" evidence="3 14"/>
<evidence type="ECO:0000256" key="9">
    <source>
        <dbReference type="ARBA" id="ARBA00023136"/>
    </source>
</evidence>
<dbReference type="GO" id="GO:0009252">
    <property type="term" value="P:peptidoglycan biosynthetic process"/>
    <property type="evidence" value="ECO:0007669"/>
    <property type="project" value="UniProtKB-KW"/>
</dbReference>
<proteinExistence type="inferred from homology"/>
<dbReference type="GO" id="GO:0005886">
    <property type="term" value="C:plasma membrane"/>
    <property type="evidence" value="ECO:0007669"/>
    <property type="project" value="UniProtKB-SubCell"/>
</dbReference>
<evidence type="ECO:0000256" key="13">
    <source>
        <dbReference type="ARBA" id="ARBA00047594"/>
    </source>
</evidence>
<evidence type="ECO:0000256" key="11">
    <source>
        <dbReference type="ARBA" id="ARBA00032707"/>
    </source>
</evidence>
<dbReference type="HAMAP" id="MF_01006">
    <property type="entry name" value="Undec_diphosphatase"/>
    <property type="match status" value="1"/>
</dbReference>
<keyword evidence="14" id="KW-0133">Cell shape</keyword>
<comment type="catalytic activity">
    <reaction evidence="13 14">
        <text>di-trans,octa-cis-undecaprenyl diphosphate + H2O = di-trans,octa-cis-undecaprenyl phosphate + phosphate + H(+)</text>
        <dbReference type="Rhea" id="RHEA:28094"/>
        <dbReference type="ChEBI" id="CHEBI:15377"/>
        <dbReference type="ChEBI" id="CHEBI:15378"/>
        <dbReference type="ChEBI" id="CHEBI:43474"/>
        <dbReference type="ChEBI" id="CHEBI:58405"/>
        <dbReference type="ChEBI" id="CHEBI:60392"/>
        <dbReference type="EC" id="3.6.1.27"/>
    </reaction>
</comment>
<keyword evidence="9 14" id="KW-0472">Membrane</keyword>
<comment type="similarity">
    <text evidence="2 14">Belongs to the UppP family.</text>
</comment>
<dbReference type="HOGENOM" id="CLU_060296_2_0_0"/>
<dbReference type="STRING" id="751945.Theos_2071"/>
<evidence type="ECO:0000256" key="5">
    <source>
        <dbReference type="ARBA" id="ARBA00022475"/>
    </source>
</evidence>
<keyword evidence="16" id="KW-1185">Reference proteome</keyword>
<evidence type="ECO:0000256" key="1">
    <source>
        <dbReference type="ARBA" id="ARBA00004651"/>
    </source>
</evidence>
<dbReference type="PANTHER" id="PTHR30622:SF3">
    <property type="entry name" value="UNDECAPRENYL-DIPHOSPHATASE"/>
    <property type="match status" value="1"/>
</dbReference>
<keyword evidence="6 14" id="KW-0812">Transmembrane</keyword>
<keyword evidence="8 14" id="KW-1133">Transmembrane helix</keyword>
<dbReference type="GO" id="GO:0008360">
    <property type="term" value="P:regulation of cell shape"/>
    <property type="evidence" value="ECO:0007669"/>
    <property type="project" value="UniProtKB-KW"/>
</dbReference>
<comment type="miscellaneous">
    <text evidence="14">Bacitracin is thought to be involved in the inhibition of peptidoglycan synthesis by sequestering undecaprenyl diphosphate, thereby reducing the pool of lipid carrier available.</text>
</comment>
<comment type="subcellular location">
    <subcellularLocation>
        <location evidence="1 14">Cell membrane</location>
        <topology evidence="1 14">Multi-pass membrane protein</topology>
    </subcellularLocation>
</comment>
<dbReference type="GO" id="GO:0046677">
    <property type="term" value="P:response to antibiotic"/>
    <property type="evidence" value="ECO:0007669"/>
    <property type="project" value="UniProtKB-UniRule"/>
</dbReference>
<feature type="transmembrane region" description="Helical" evidence="14">
    <location>
        <begin position="138"/>
        <end position="159"/>
    </location>
</feature>
<dbReference type="OrthoDB" id="9808289at2"/>
<evidence type="ECO:0000256" key="2">
    <source>
        <dbReference type="ARBA" id="ARBA00010621"/>
    </source>
</evidence>
<evidence type="ECO:0000256" key="10">
    <source>
        <dbReference type="ARBA" id="ARBA00023251"/>
    </source>
</evidence>
<dbReference type="KEGG" id="tos:Theos_2071"/>
<keyword evidence="14" id="KW-0961">Cell wall biogenesis/degradation</keyword>